<dbReference type="OrthoDB" id="56388at2"/>
<dbReference type="SUPFAM" id="SSF48452">
    <property type="entry name" value="TPR-like"/>
    <property type="match status" value="1"/>
</dbReference>
<protein>
    <recommendedName>
        <fullName evidence="4">Tetratricopeptide repeat protein</fullName>
    </recommendedName>
</protein>
<evidence type="ECO:0000256" key="1">
    <source>
        <dbReference type="SAM" id="MobiDB-lite"/>
    </source>
</evidence>
<gene>
    <name evidence="2" type="ORF">EII11_01285</name>
</gene>
<organism evidence="2 3">
    <name type="scientific">Schaalia canis</name>
    <dbReference type="NCBI Taxonomy" id="100469"/>
    <lineage>
        <taxon>Bacteria</taxon>
        <taxon>Bacillati</taxon>
        <taxon>Actinomycetota</taxon>
        <taxon>Actinomycetes</taxon>
        <taxon>Actinomycetales</taxon>
        <taxon>Actinomycetaceae</taxon>
        <taxon>Schaalia</taxon>
    </lineage>
</organism>
<name>A0A3P1SG95_9ACTO</name>
<dbReference type="RefSeq" id="WP_124867774.1">
    <property type="nucleotide sequence ID" value="NZ_RQZF01000001.1"/>
</dbReference>
<reference evidence="2 3" key="1">
    <citation type="submission" date="2018-11" db="EMBL/GenBank/DDBJ databases">
        <title>Genomes From Bacteria Associated with the Canine Oral Cavity: a Test Case for Automated Genome-Based Taxonomic Assignment.</title>
        <authorList>
            <person name="Coil D.A."/>
            <person name="Jospin G."/>
            <person name="Darling A.E."/>
            <person name="Wallis C."/>
            <person name="Davis I.J."/>
            <person name="Harris S."/>
            <person name="Eisen J.A."/>
            <person name="Holcombe L.J."/>
            <person name="O'Flynn C."/>
        </authorList>
    </citation>
    <scope>NUCLEOTIDE SEQUENCE [LARGE SCALE GENOMIC DNA]</scope>
    <source>
        <strain evidence="2 3">OH770</strain>
    </source>
</reference>
<dbReference type="Gene3D" id="1.25.40.10">
    <property type="entry name" value="Tetratricopeptide repeat domain"/>
    <property type="match status" value="1"/>
</dbReference>
<accession>A0A3P1SG95</accession>
<dbReference type="InterPro" id="IPR011990">
    <property type="entry name" value="TPR-like_helical_dom_sf"/>
</dbReference>
<evidence type="ECO:0000313" key="2">
    <source>
        <dbReference type="EMBL" id="RRC96313.1"/>
    </source>
</evidence>
<proteinExistence type="predicted"/>
<dbReference type="EMBL" id="RQZF01000001">
    <property type="protein sequence ID" value="RRC96313.1"/>
    <property type="molecule type" value="Genomic_DNA"/>
</dbReference>
<dbReference type="AlphaFoldDB" id="A0A3P1SG95"/>
<comment type="caution">
    <text evidence="2">The sequence shown here is derived from an EMBL/GenBank/DDBJ whole genome shotgun (WGS) entry which is preliminary data.</text>
</comment>
<dbReference type="Proteomes" id="UP000280444">
    <property type="component" value="Unassembled WGS sequence"/>
</dbReference>
<evidence type="ECO:0000313" key="3">
    <source>
        <dbReference type="Proteomes" id="UP000280444"/>
    </source>
</evidence>
<sequence>MSEGLDDLEDLMSRADATQWGKACSALWAQAATLAEEQGNLEKAVVCYDELATAYMMGGELTRCIAPFMWLERMYKQRPDLFNDDLVESLAADYKFALSAVRSVPTVPFEQCMSLLEETERFHRSLGDSLHSYNMRAFQIYRDMGMMEESEAAYQRWLAAESSPLSDCSHCDPGHRVRYHAERSEWAEALSVGDETLNSDKRHCGAQPEALLTDLLETLLRSGRDDEAWAAHIRGYRRYQQASRYFEYHEQHLRYLALSGRAGRPQRLERGVKILLRHMPWWKEAETPQVLMDTAIQAFVLLDSFESDHDDRVLPVTLPGDELQWTTRPTLVNPTLSQARDWMRDLALAMADAFDARPGHPHPGVMRARVERLMDPEPVAPLTQEGVVEDASGLGDYTMMSTFAVADDTTQTSAVGATAGQVAPHGANDEDEDEPPLVPLPLNGPWQSMGFMELLEAAAEYGDYVPTIYVAMARELAFRDPTLIDPSYRPQGEGRLQQYWDATVEYVNVVKQIDEEFPDYPRVCDDRAYQLVQESDHLLDQRKYMEAAQLADEAMRTPSVEPIGVRLEALTNLSMAAIASGYLAESVDSLRELINLNALLGLRVDQAGVSILLTNTLHKLRRYTEATEVAQSGLDIFEHYPHLYGPAVELNRLAALAHAQFSKDAAANRHFAAGMILERQEIWRGAAGAYGEAADGYAEGHEYSQAIVARDLALKASRRYFAECDEALAAYRATHLGDETLAEPENEGDAESVGGADREKNSAEEELVDNYKYAIEQLLSCLLDYAHILVWQPGNISDEDFSHMEELMNELRSFVTNPTFDEYMPKTVAWRDADWHRRMSTMMANAYRRTLAVDYMLASIQAFKDLGDTRAQGRSLQRLAALYDHLEQPENAREAAQAVIDLFADPSYRGEEALRDARKLLRELDKADEN</sequence>
<keyword evidence="3" id="KW-1185">Reference proteome</keyword>
<feature type="compositionally biased region" description="Acidic residues" evidence="1">
    <location>
        <begin position="740"/>
        <end position="750"/>
    </location>
</feature>
<feature type="region of interest" description="Disordered" evidence="1">
    <location>
        <begin position="739"/>
        <end position="761"/>
    </location>
</feature>
<evidence type="ECO:0008006" key="4">
    <source>
        <dbReference type="Google" id="ProtNLM"/>
    </source>
</evidence>